<reference evidence="9 10" key="1">
    <citation type="submission" date="2021-12" db="EMBL/GenBank/DDBJ databases">
        <title>Genome sequencing of bacteria with rrn-lacking chromosome and rrn-plasmid.</title>
        <authorList>
            <person name="Anda M."/>
            <person name="Iwasaki W."/>
        </authorList>
    </citation>
    <scope>NUCLEOTIDE SEQUENCE [LARGE SCALE GENOMIC DNA]</scope>
    <source>
        <strain evidence="9 10">NBRC 15940</strain>
    </source>
</reference>
<dbReference type="FunFam" id="3.40.50.300:FF:000201">
    <property type="entry name" value="Glycine betaine/L-proline ABC transporter ATP-binding protein"/>
    <property type="match status" value="1"/>
</dbReference>
<evidence type="ECO:0000256" key="1">
    <source>
        <dbReference type="ARBA" id="ARBA00005417"/>
    </source>
</evidence>
<keyword evidence="4 9" id="KW-0067">ATP-binding</keyword>
<dbReference type="PANTHER" id="PTHR43869:SF1">
    <property type="entry name" value="GLYCINE BETAINE_PROLINE BETAINE TRANSPORT SYSTEM ATP-BINDING PROTEIN PROV"/>
    <property type="match status" value="1"/>
</dbReference>
<comment type="similarity">
    <text evidence="1">Belongs to the ABC transporter superfamily.</text>
</comment>
<keyword evidence="2" id="KW-0813">Transport</keyword>
<dbReference type="InterPro" id="IPR003439">
    <property type="entry name" value="ABC_transporter-like_ATP-bd"/>
</dbReference>
<evidence type="ECO:0000256" key="6">
    <source>
        <dbReference type="PROSITE-ProRule" id="PRU00703"/>
    </source>
</evidence>
<dbReference type="Gene3D" id="3.10.580.10">
    <property type="entry name" value="CBS-domain"/>
    <property type="match status" value="1"/>
</dbReference>
<dbReference type="NCBIfam" id="TIGR01186">
    <property type="entry name" value="proV"/>
    <property type="match status" value="1"/>
</dbReference>
<dbReference type="InterPro" id="IPR051921">
    <property type="entry name" value="ABC_osmolyte_uptake_ATP-bind"/>
</dbReference>
<feature type="domain" description="CBS" evidence="8">
    <location>
        <begin position="345"/>
        <end position="403"/>
    </location>
</feature>
<dbReference type="CDD" id="cd03294">
    <property type="entry name" value="ABC_Pro_Gly_Betaine"/>
    <property type="match status" value="1"/>
</dbReference>
<dbReference type="GO" id="GO:0006970">
    <property type="term" value="P:response to osmotic stress"/>
    <property type="evidence" value="ECO:0007669"/>
    <property type="project" value="UniProtKB-ARBA"/>
</dbReference>
<evidence type="ECO:0000313" key="9">
    <source>
        <dbReference type="EMBL" id="GJM63591.1"/>
    </source>
</evidence>
<dbReference type="SUPFAM" id="SSF54631">
    <property type="entry name" value="CBS-domain pair"/>
    <property type="match status" value="1"/>
</dbReference>
<dbReference type="PROSITE" id="PS00211">
    <property type="entry name" value="ABC_TRANSPORTER_1"/>
    <property type="match status" value="1"/>
</dbReference>
<dbReference type="GO" id="GO:0016020">
    <property type="term" value="C:membrane"/>
    <property type="evidence" value="ECO:0007669"/>
    <property type="project" value="InterPro"/>
</dbReference>
<dbReference type="PROSITE" id="PS50893">
    <property type="entry name" value="ABC_TRANSPORTER_2"/>
    <property type="match status" value="1"/>
</dbReference>
<dbReference type="GO" id="GO:0016887">
    <property type="term" value="F:ATP hydrolysis activity"/>
    <property type="evidence" value="ECO:0007669"/>
    <property type="project" value="InterPro"/>
</dbReference>
<dbReference type="GO" id="GO:0031460">
    <property type="term" value="P:glycine betaine transport"/>
    <property type="evidence" value="ECO:0007669"/>
    <property type="project" value="InterPro"/>
</dbReference>
<sequence length="414" mass="45788">MDENKNIKLQVQDLTLIFGNQKKKALRMLEKSASKADILSKTGCTVGVNKANFEIYEGEIFVIMGLSGSGKSTLLRCLNRLHEPTSGKVIVNGHDITRDNNKELLETRRTEMSMVFQKFGLLPHRSVLENAAFGLEIRGEEEGSRLQSAQEALETVGLKGYEEQLPSELSGGMQQRVGLARALANNPEVLLMDEAFSALDPLIKSDMQDELLSIQAKLKKTIVFITHDLDEAIKIGDRIVIMKDGVIEQMGTAEEILTDPASDYVKAFVEKIDRKTVITAGTLMFEQVSKVNVKHHGPEGALRKMRAAGIDVLPVVDEQKSFLGFVWLNDALKASKAKAESIKDIIKTNVPSVYPEYTVEEMLPLITGTKSPLAVVDKDSNKLLGVVTQTSLIIEATKYDKAEIKEMKDQANEQ</sequence>
<dbReference type="RefSeq" id="WP_338238738.1">
    <property type="nucleotide sequence ID" value="NZ_BQKE01000003.1"/>
</dbReference>
<keyword evidence="6" id="KW-0129">CBS domain</keyword>
<dbReference type="Pfam" id="PF00005">
    <property type="entry name" value="ABC_tran"/>
    <property type="match status" value="1"/>
</dbReference>
<dbReference type="GO" id="GO:0005524">
    <property type="term" value="F:ATP binding"/>
    <property type="evidence" value="ECO:0007669"/>
    <property type="project" value="UniProtKB-KW"/>
</dbReference>
<dbReference type="Proteomes" id="UP001310022">
    <property type="component" value="Unassembled WGS sequence"/>
</dbReference>
<evidence type="ECO:0000259" key="8">
    <source>
        <dbReference type="PROSITE" id="PS51371"/>
    </source>
</evidence>
<name>A0AAN4W0U8_9BACT</name>
<dbReference type="AlphaFoldDB" id="A0AAN4W0U8"/>
<dbReference type="Pfam" id="PF00571">
    <property type="entry name" value="CBS"/>
    <property type="match status" value="1"/>
</dbReference>
<dbReference type="Gene3D" id="3.40.50.300">
    <property type="entry name" value="P-loop containing nucleotide triphosphate hydrolases"/>
    <property type="match status" value="1"/>
</dbReference>
<dbReference type="GO" id="GO:0006865">
    <property type="term" value="P:amino acid transport"/>
    <property type="evidence" value="ECO:0007669"/>
    <property type="project" value="UniProtKB-KW"/>
</dbReference>
<keyword evidence="10" id="KW-1185">Reference proteome</keyword>
<gene>
    <name evidence="9" type="ORF">PEDI_41430</name>
</gene>
<dbReference type="InterPro" id="IPR003593">
    <property type="entry name" value="AAA+_ATPase"/>
</dbReference>
<keyword evidence="5" id="KW-0029">Amino-acid transport</keyword>
<feature type="domain" description="ABC transporter" evidence="7">
    <location>
        <begin position="33"/>
        <end position="269"/>
    </location>
</feature>
<protein>
    <submittedName>
        <fullName evidence="9">ABC transporter ATP-binding protein</fullName>
    </submittedName>
</protein>
<evidence type="ECO:0000256" key="5">
    <source>
        <dbReference type="ARBA" id="ARBA00022970"/>
    </source>
</evidence>
<evidence type="ECO:0000259" key="7">
    <source>
        <dbReference type="PROSITE" id="PS50893"/>
    </source>
</evidence>
<dbReference type="EMBL" id="BQKE01000003">
    <property type="protein sequence ID" value="GJM63591.1"/>
    <property type="molecule type" value="Genomic_DNA"/>
</dbReference>
<dbReference type="InterPro" id="IPR046342">
    <property type="entry name" value="CBS_dom_sf"/>
</dbReference>
<dbReference type="SMART" id="SM00382">
    <property type="entry name" value="AAA"/>
    <property type="match status" value="1"/>
</dbReference>
<dbReference type="SUPFAM" id="SSF52540">
    <property type="entry name" value="P-loop containing nucleoside triphosphate hydrolases"/>
    <property type="match status" value="1"/>
</dbReference>
<dbReference type="InterPro" id="IPR027417">
    <property type="entry name" value="P-loop_NTPase"/>
</dbReference>
<accession>A0AAN4W0U8</accession>
<comment type="caution">
    <text evidence="9">The sequence shown here is derived from an EMBL/GenBank/DDBJ whole genome shotgun (WGS) entry which is preliminary data.</text>
</comment>
<dbReference type="InterPro" id="IPR017871">
    <property type="entry name" value="ABC_transporter-like_CS"/>
</dbReference>
<dbReference type="InterPro" id="IPR000644">
    <property type="entry name" value="CBS_dom"/>
</dbReference>
<keyword evidence="3" id="KW-0547">Nucleotide-binding</keyword>
<proteinExistence type="inferred from homology"/>
<evidence type="ECO:0000256" key="3">
    <source>
        <dbReference type="ARBA" id="ARBA00022741"/>
    </source>
</evidence>
<dbReference type="PROSITE" id="PS51371">
    <property type="entry name" value="CBS"/>
    <property type="match status" value="1"/>
</dbReference>
<organism evidence="9 10">
    <name type="scientific">Persicobacter diffluens</name>
    <dbReference type="NCBI Taxonomy" id="981"/>
    <lineage>
        <taxon>Bacteria</taxon>
        <taxon>Pseudomonadati</taxon>
        <taxon>Bacteroidota</taxon>
        <taxon>Cytophagia</taxon>
        <taxon>Cytophagales</taxon>
        <taxon>Persicobacteraceae</taxon>
        <taxon>Persicobacter</taxon>
    </lineage>
</organism>
<dbReference type="SMART" id="SM00116">
    <property type="entry name" value="CBS"/>
    <property type="match status" value="2"/>
</dbReference>
<evidence type="ECO:0000313" key="10">
    <source>
        <dbReference type="Proteomes" id="UP001310022"/>
    </source>
</evidence>
<evidence type="ECO:0000256" key="2">
    <source>
        <dbReference type="ARBA" id="ARBA00022448"/>
    </source>
</evidence>
<dbReference type="PANTHER" id="PTHR43869">
    <property type="entry name" value="GLYCINE BETAINE/PROLINE BETAINE TRANSPORT SYSTEM ATP-BINDING PROTEIN PROV"/>
    <property type="match status" value="1"/>
</dbReference>
<evidence type="ECO:0000256" key="4">
    <source>
        <dbReference type="ARBA" id="ARBA00022840"/>
    </source>
</evidence>
<dbReference type="InterPro" id="IPR005892">
    <property type="entry name" value="Gly-betaine_transp_ATP-bd"/>
</dbReference>